<reference evidence="8" key="1">
    <citation type="submission" date="2023-07" db="EMBL/GenBank/DDBJ databases">
        <title>Conexibacter stalactiti sp. nov., isolated from stalactites in a lava cave and emended description of the genus Conexibacter.</title>
        <authorList>
            <person name="Lee S.D."/>
        </authorList>
    </citation>
    <scope>NUCLEOTIDE SEQUENCE [LARGE SCALE GENOMIC DNA]</scope>
    <source>
        <strain evidence="8">KCTC 39840</strain>
    </source>
</reference>
<feature type="binding site" evidence="6">
    <location>
        <position position="82"/>
    </location>
    <ligand>
        <name>S-adenosyl-L-methionine</name>
        <dbReference type="ChEBI" id="CHEBI:59789"/>
    </ligand>
</feature>
<comment type="caution">
    <text evidence="6">Lacks conserved residue(s) required for the propagation of feature annotation.</text>
</comment>
<evidence type="ECO:0000256" key="5">
    <source>
        <dbReference type="ARBA" id="ARBA00022691"/>
    </source>
</evidence>
<dbReference type="InterPro" id="IPR029063">
    <property type="entry name" value="SAM-dependent_MTases_sf"/>
</dbReference>
<dbReference type="CDD" id="cd02440">
    <property type="entry name" value="AdoMet_MTases"/>
    <property type="match status" value="1"/>
</dbReference>
<organism evidence="7 8">
    <name type="scientific">Conexibacter stalactiti</name>
    <dbReference type="NCBI Taxonomy" id="1940611"/>
    <lineage>
        <taxon>Bacteria</taxon>
        <taxon>Bacillati</taxon>
        <taxon>Actinomycetota</taxon>
        <taxon>Thermoleophilia</taxon>
        <taxon>Solirubrobacterales</taxon>
        <taxon>Conexibacteraceae</taxon>
        <taxon>Conexibacter</taxon>
    </lineage>
</organism>
<keyword evidence="8" id="KW-1185">Reference proteome</keyword>
<dbReference type="EMBL" id="JAWSTH010000004">
    <property type="protein sequence ID" value="MDW5593258.1"/>
    <property type="molecule type" value="Genomic_DNA"/>
</dbReference>
<gene>
    <name evidence="6 7" type="primary">rsmG</name>
    <name evidence="7" type="ORF">R7226_02840</name>
</gene>
<dbReference type="Gene3D" id="3.40.50.150">
    <property type="entry name" value="Vaccinia Virus protein VP39"/>
    <property type="match status" value="1"/>
</dbReference>
<dbReference type="PANTHER" id="PTHR31760:SF0">
    <property type="entry name" value="S-ADENOSYL-L-METHIONINE-DEPENDENT METHYLTRANSFERASES SUPERFAMILY PROTEIN"/>
    <property type="match status" value="1"/>
</dbReference>
<keyword evidence="3 6" id="KW-0489">Methyltransferase</keyword>
<evidence type="ECO:0000313" key="8">
    <source>
        <dbReference type="Proteomes" id="UP001284601"/>
    </source>
</evidence>
<evidence type="ECO:0000256" key="4">
    <source>
        <dbReference type="ARBA" id="ARBA00022679"/>
    </source>
</evidence>
<name>A0ABU4HIW1_9ACTN</name>
<dbReference type="RefSeq" id="WP_318595519.1">
    <property type="nucleotide sequence ID" value="NZ_JAWSTH010000004.1"/>
</dbReference>
<sequence length="234" mass="24475">MSLPDAVQKRLDALARQYSLPDDSGERLGALLSALDDEHAPTTVREPAAGIGVHLADSLTGLELADVRAASVIADLGAGAGFPGLPLALALPQARVALVESIARKCAFISAAADAARIDNVEVVPARAEEWAAGVGQNDVVTARALAPLAILVEYAAPLLRDGGVLVAWKGRRDADEEADGARAAAIVGLELEQILPVAPYAGADHRHLHVLRKIAPTPDRFPRRAGMARKRPL</sequence>
<accession>A0ABU4HIW1</accession>
<dbReference type="SUPFAM" id="SSF53335">
    <property type="entry name" value="S-adenosyl-L-methionine-dependent methyltransferases"/>
    <property type="match status" value="1"/>
</dbReference>
<dbReference type="HAMAP" id="MF_00074">
    <property type="entry name" value="16SrRNA_methyltr_G"/>
    <property type="match status" value="1"/>
</dbReference>
<dbReference type="Proteomes" id="UP001284601">
    <property type="component" value="Unassembled WGS sequence"/>
</dbReference>
<feature type="binding site" evidence="6">
    <location>
        <begin position="128"/>
        <end position="129"/>
    </location>
    <ligand>
        <name>S-adenosyl-L-methionine</name>
        <dbReference type="ChEBI" id="CHEBI:59789"/>
    </ligand>
</feature>
<protein>
    <recommendedName>
        <fullName evidence="6">Ribosomal RNA small subunit methyltransferase G</fullName>
        <ecNumber evidence="6">2.1.1.-</ecNumber>
    </recommendedName>
    <alternativeName>
        <fullName evidence="6">16S rRNA 7-methylguanosine methyltransferase</fullName>
        <shortName evidence="6">16S rRNA m7G methyltransferase</shortName>
    </alternativeName>
</protein>
<dbReference type="InterPro" id="IPR003682">
    <property type="entry name" value="rRNA_ssu_MeTfrase_G"/>
</dbReference>
<dbReference type="EC" id="2.1.1.-" evidence="6"/>
<dbReference type="NCBIfam" id="TIGR00138">
    <property type="entry name" value="rsmG_gidB"/>
    <property type="match status" value="1"/>
</dbReference>
<dbReference type="GO" id="GO:0008168">
    <property type="term" value="F:methyltransferase activity"/>
    <property type="evidence" value="ECO:0007669"/>
    <property type="project" value="UniProtKB-KW"/>
</dbReference>
<dbReference type="Pfam" id="PF02527">
    <property type="entry name" value="GidB"/>
    <property type="match status" value="1"/>
</dbReference>
<feature type="binding site" evidence="6">
    <location>
        <position position="144"/>
    </location>
    <ligand>
        <name>S-adenosyl-L-methionine</name>
        <dbReference type="ChEBI" id="CHEBI:59789"/>
    </ligand>
</feature>
<proteinExistence type="inferred from homology"/>
<evidence type="ECO:0000256" key="2">
    <source>
        <dbReference type="ARBA" id="ARBA00022552"/>
    </source>
</evidence>
<keyword evidence="1 6" id="KW-0963">Cytoplasm</keyword>
<evidence type="ECO:0000256" key="1">
    <source>
        <dbReference type="ARBA" id="ARBA00022490"/>
    </source>
</evidence>
<dbReference type="GO" id="GO:0032259">
    <property type="term" value="P:methylation"/>
    <property type="evidence" value="ECO:0007669"/>
    <property type="project" value="UniProtKB-KW"/>
</dbReference>
<evidence type="ECO:0000256" key="6">
    <source>
        <dbReference type="HAMAP-Rule" id="MF_00074"/>
    </source>
</evidence>
<comment type="caution">
    <text evidence="7">The sequence shown here is derived from an EMBL/GenBank/DDBJ whole genome shotgun (WGS) entry which is preliminary data.</text>
</comment>
<feature type="binding site" evidence="6">
    <location>
        <position position="77"/>
    </location>
    <ligand>
        <name>S-adenosyl-L-methionine</name>
        <dbReference type="ChEBI" id="CHEBI:59789"/>
    </ligand>
</feature>
<dbReference type="PANTHER" id="PTHR31760">
    <property type="entry name" value="S-ADENOSYL-L-METHIONINE-DEPENDENT METHYLTRANSFERASES SUPERFAMILY PROTEIN"/>
    <property type="match status" value="1"/>
</dbReference>
<keyword evidence="4 6" id="KW-0808">Transferase</keyword>
<comment type="subcellular location">
    <subcellularLocation>
        <location evidence="6">Cytoplasm</location>
    </subcellularLocation>
</comment>
<comment type="function">
    <text evidence="6">Specifically methylates the N7 position of a guanine in 16S rRNA.</text>
</comment>
<keyword evidence="5 6" id="KW-0949">S-adenosyl-L-methionine</keyword>
<keyword evidence="2 6" id="KW-0698">rRNA processing</keyword>
<evidence type="ECO:0000313" key="7">
    <source>
        <dbReference type="EMBL" id="MDW5593258.1"/>
    </source>
</evidence>
<comment type="similarity">
    <text evidence="6">Belongs to the methyltransferase superfamily. RNA methyltransferase RsmG family.</text>
</comment>
<evidence type="ECO:0000256" key="3">
    <source>
        <dbReference type="ARBA" id="ARBA00022603"/>
    </source>
</evidence>